<dbReference type="InterPro" id="IPR005202">
    <property type="entry name" value="TF_GRAS"/>
</dbReference>
<feature type="short sequence motif" description="VHIID" evidence="3">
    <location>
        <begin position="301"/>
        <end position="305"/>
    </location>
</feature>
<dbReference type="EMBL" id="CAMAPE010000004">
    <property type="protein sequence ID" value="CAH9059293.1"/>
    <property type="molecule type" value="Genomic_DNA"/>
</dbReference>
<dbReference type="AlphaFoldDB" id="A0A9P1DX85"/>
<dbReference type="PROSITE" id="PS50985">
    <property type="entry name" value="GRAS"/>
    <property type="match status" value="1"/>
</dbReference>
<evidence type="ECO:0008006" key="7">
    <source>
        <dbReference type="Google" id="ProtNLM"/>
    </source>
</evidence>
<feature type="region of interest" description="Disordered" evidence="4">
    <location>
        <begin position="47"/>
        <end position="71"/>
    </location>
</feature>
<evidence type="ECO:0000256" key="1">
    <source>
        <dbReference type="ARBA" id="ARBA00023015"/>
    </source>
</evidence>
<dbReference type="OrthoDB" id="764992at2759"/>
<organism evidence="5 6">
    <name type="scientific">Cuscuta europaea</name>
    <name type="common">European dodder</name>
    <dbReference type="NCBI Taxonomy" id="41803"/>
    <lineage>
        <taxon>Eukaryota</taxon>
        <taxon>Viridiplantae</taxon>
        <taxon>Streptophyta</taxon>
        <taxon>Embryophyta</taxon>
        <taxon>Tracheophyta</taxon>
        <taxon>Spermatophyta</taxon>
        <taxon>Magnoliopsida</taxon>
        <taxon>eudicotyledons</taxon>
        <taxon>Gunneridae</taxon>
        <taxon>Pentapetalae</taxon>
        <taxon>asterids</taxon>
        <taxon>lamiids</taxon>
        <taxon>Solanales</taxon>
        <taxon>Convolvulaceae</taxon>
        <taxon>Cuscuteae</taxon>
        <taxon>Cuscuta</taxon>
        <taxon>Cuscuta subgen. Cuscuta</taxon>
    </lineage>
</organism>
<reference evidence="5" key="1">
    <citation type="submission" date="2022-07" db="EMBL/GenBank/DDBJ databases">
        <authorList>
            <person name="Macas J."/>
            <person name="Novak P."/>
            <person name="Neumann P."/>
        </authorList>
    </citation>
    <scope>NUCLEOTIDE SEQUENCE</scope>
</reference>
<dbReference type="Proteomes" id="UP001152484">
    <property type="component" value="Unassembled WGS sequence"/>
</dbReference>
<comment type="caution">
    <text evidence="5">The sequence shown here is derived from an EMBL/GenBank/DDBJ whole genome shotgun (WGS) entry which is preliminary data.</text>
</comment>
<keyword evidence="6" id="KW-1185">Reference proteome</keyword>
<feature type="region of interest" description="SAW" evidence="3">
    <location>
        <begin position="485"/>
        <end position="553"/>
    </location>
</feature>
<evidence type="ECO:0000256" key="4">
    <source>
        <dbReference type="SAM" id="MobiDB-lite"/>
    </source>
</evidence>
<proteinExistence type="inferred from homology"/>
<keyword evidence="1" id="KW-0805">Transcription regulation</keyword>
<keyword evidence="2" id="KW-0804">Transcription</keyword>
<evidence type="ECO:0000256" key="3">
    <source>
        <dbReference type="PROSITE-ProRule" id="PRU01191"/>
    </source>
</evidence>
<evidence type="ECO:0000313" key="6">
    <source>
        <dbReference type="Proteomes" id="UP001152484"/>
    </source>
</evidence>
<name>A0A9P1DX85_CUSEU</name>
<dbReference type="Pfam" id="PF03514">
    <property type="entry name" value="GRAS"/>
    <property type="match status" value="1"/>
</dbReference>
<evidence type="ECO:0000313" key="5">
    <source>
        <dbReference type="EMBL" id="CAH9059293.1"/>
    </source>
</evidence>
<comment type="similarity">
    <text evidence="3">Belongs to the GRAS family.</text>
</comment>
<dbReference type="PANTHER" id="PTHR31636">
    <property type="entry name" value="OSJNBA0084A10.13 PROTEIN-RELATED"/>
    <property type="match status" value="1"/>
</dbReference>
<accession>A0A9P1DX85</accession>
<feature type="region of interest" description="Disordered" evidence="4">
    <location>
        <begin position="1"/>
        <end position="33"/>
    </location>
</feature>
<evidence type="ECO:0000256" key="2">
    <source>
        <dbReference type="ARBA" id="ARBA00023163"/>
    </source>
</evidence>
<protein>
    <recommendedName>
        <fullName evidence="7">Scarecrow-like protein 15</fullName>
    </recommendedName>
</protein>
<sequence length="553" mass="61120">MKVSLTSNENVNSKATNCGGTNSNLSIQPSATSPAFPATNAISYEPKSVLERRRSPSPILPENIRPPLDSDDPLQLADHVLTNFEDWDSFMKDLGLKGGEDVIATAKQAPNNSNNYTSESTQFLEFPLAQHSLESADQSHQHQFSFSDDTIAAMAAAQYPQPPAVMTQQQQGGGNGINDDFQQQNNWNLTASDYVYELIRFAECFETNATQLAQVILARLNHKLRSPSGKPLERAAFYFKESLQSLLTWSTRMARPASSSSAIIQTIKAYNIFSSISPIPMFSSFTANQAILEAVVGSPLVHVIDFDIGLGGHWASFIKELAESSSCAKPLALRITALVPDEYAVESRLIRENLTQFARDLNMAAFDFDFVLISTFELLSFKAIKFMDGEKTAVILSPSIFRKIGTGFVTDLRHISPRVVVHVDTEGLTGFGQSPFRQKVMEGLDFYSTLMDSLEAAANVRGGGGDWLKKIETYVLYPRIMEMVGAAGRRGTPWREAFLAAGFRPVVFSQFADFQANCLLGRVEARGFLVAKREAEMLLCWHDRAFVATSAWR</sequence>
<gene>
    <name evidence="5" type="ORF">CEURO_LOCUS1393</name>
</gene>
<comment type="caution">
    <text evidence="3">Lacks conserved residue(s) required for the propagation of feature annotation.</text>
</comment>